<dbReference type="InterPro" id="IPR053205">
    <property type="entry name" value="GHMP_kinase_L-arabinokinase"/>
</dbReference>
<evidence type="ECO:0000313" key="1">
    <source>
        <dbReference type="EMBL" id="NDY83449.1"/>
    </source>
</evidence>
<dbReference type="GO" id="GO:0016740">
    <property type="term" value="F:transferase activity"/>
    <property type="evidence" value="ECO:0007669"/>
    <property type="project" value="UniProtKB-KW"/>
</dbReference>
<dbReference type="PANTHER" id="PTHR38134:SF2">
    <property type="entry name" value="GALACTOKINASE"/>
    <property type="match status" value="1"/>
</dbReference>
<protein>
    <submittedName>
        <fullName evidence="1">Glycosyltransferase family 1 protein</fullName>
    </submittedName>
</protein>
<dbReference type="SUPFAM" id="SSF53756">
    <property type="entry name" value="UDP-Glycosyltransferase/glycogen phosphorylase"/>
    <property type="match status" value="1"/>
</dbReference>
<dbReference type="EMBL" id="JAAGRN010000005">
    <property type="protein sequence ID" value="NDY83449.1"/>
    <property type="molecule type" value="Genomic_DNA"/>
</dbReference>
<accession>A0A6B2R269</accession>
<dbReference type="AlphaFoldDB" id="A0A6B2R269"/>
<gene>
    <name evidence="1" type="ORF">G3I67_09420</name>
</gene>
<proteinExistence type="predicted"/>
<organism evidence="1">
    <name type="scientific">Sheuella amnicola</name>
    <dbReference type="NCBI Taxonomy" id="2707330"/>
    <lineage>
        <taxon>Bacteria</taxon>
        <taxon>Pseudomonadati</taxon>
        <taxon>Pseudomonadota</taxon>
        <taxon>Betaproteobacteria</taxon>
        <taxon>Burkholderiales</taxon>
        <taxon>Alcaligenaceae</taxon>
        <taxon>Sheuella</taxon>
    </lineage>
</organism>
<dbReference type="RefSeq" id="WP_163654612.1">
    <property type="nucleotide sequence ID" value="NZ_JAAGRN010000005.1"/>
</dbReference>
<comment type="caution">
    <text evidence="1">The sequence shown here is derived from an EMBL/GenBank/DDBJ whole genome shotgun (WGS) entry which is preliminary data.</text>
</comment>
<sequence>MTFGVRLYPRKKPPHLLLAVSSHGFGHLSQAAPVVNQLRKLIPDLRLTVRAAFPESQIKKRIFNPDVLQPVADDFGMIMRDALTIDLSASLKAYETFHASMPDNINRLAQDLMNQQVDLVLSDIPYLTLAAAQKAGIPSVALCCLNWADILEFALTQFQPDDNGIQTNQDFTIESGLRIVDAIRSIYRKADHFLLPAPSMPMTTLGNTIEIGPICDPGMNQRVTLASRINNQIQQNDESWLVLVGMGGMPFELNPKNWPTHLSGKTIHYIVANQIAEQCARDPARHLGQSPSLFAETQTGLSYSDLVASVDLIITKPGYGMFAEAAAAGMPVLYVERLNWPETEALTGWLKSVAHCSEISTETLQRGDFGRQMQHLLQLGRYTPVPPSGNLQAATLLAGYLRVTK</sequence>
<dbReference type="PANTHER" id="PTHR38134">
    <property type="entry name" value="SLR1395 PROTEIN"/>
    <property type="match status" value="1"/>
</dbReference>
<name>A0A6B2R269_9BURK</name>
<reference evidence="1" key="1">
    <citation type="submission" date="2020-02" db="EMBL/GenBank/DDBJ databases">
        <authorList>
            <person name="Chen W.-M."/>
        </authorList>
    </citation>
    <scope>NUCLEOTIDE SEQUENCE</scope>
    <source>
        <strain evidence="1">NBD-18</strain>
    </source>
</reference>
<keyword evidence="1" id="KW-0808">Transferase</keyword>